<feature type="domain" description="FAD-binding PCMH-type" evidence="4">
    <location>
        <begin position="1"/>
        <end position="178"/>
    </location>
</feature>
<evidence type="ECO:0000259" key="4">
    <source>
        <dbReference type="PROSITE" id="PS51387"/>
    </source>
</evidence>
<dbReference type="InterPro" id="IPR036318">
    <property type="entry name" value="FAD-bd_PCMH-like_sf"/>
</dbReference>
<dbReference type="EMBL" id="BEHT01000010">
    <property type="protein sequence ID" value="GBC98435.1"/>
    <property type="molecule type" value="Genomic_DNA"/>
</dbReference>
<dbReference type="AlphaFoldDB" id="A0A2H5XB91"/>
<dbReference type="PANTHER" id="PTHR42659:SF2">
    <property type="entry name" value="XANTHINE DEHYDROGENASE SUBUNIT C-RELATED"/>
    <property type="match status" value="1"/>
</dbReference>
<evidence type="ECO:0000313" key="5">
    <source>
        <dbReference type="EMBL" id="GBC98435.1"/>
    </source>
</evidence>
<reference evidence="6" key="1">
    <citation type="submission" date="2017-09" db="EMBL/GenBank/DDBJ databases">
        <title>Metaegenomics of thermophilic ammonia-oxidizing enrichment culture.</title>
        <authorList>
            <person name="Kato S."/>
            <person name="Suzuki K."/>
        </authorList>
    </citation>
    <scope>NUCLEOTIDE SEQUENCE [LARGE SCALE GENOMIC DNA]</scope>
</reference>
<keyword evidence="3 5" id="KW-0560">Oxidoreductase</keyword>
<dbReference type="SMART" id="SM01092">
    <property type="entry name" value="CO_deh_flav_C"/>
    <property type="match status" value="1"/>
</dbReference>
<dbReference type="Pfam" id="PF00941">
    <property type="entry name" value="FAD_binding_5"/>
    <property type="match status" value="1"/>
</dbReference>
<dbReference type="Gene3D" id="3.30.43.10">
    <property type="entry name" value="Uridine Diphospho-n-acetylenolpyruvylglucosamine Reductase, domain 2"/>
    <property type="match status" value="1"/>
</dbReference>
<dbReference type="Proteomes" id="UP000236173">
    <property type="component" value="Unassembled WGS sequence"/>
</dbReference>
<sequence>MFPAPFEYHAPATLQEALQLLAQHGGNAKVLAGGQSLVPLMKLRLSTPAVIIDLNRIANLRYIREDGDVIAIGAMTRHYDVETSELLRRRCPVLSECAAHIGDVQVRNRGTVGGSLAHADPAADYPAAILACDAEIKVVNTAGNERTVKASDFFVDLFTTALRPDELITEIRVPAFAPKTGSAYLKMEQLASGFAVCGVAAIVTLDGGVLQDVRVGITGVAPKAYRATTVEHALKGKAPDAATVEQAARHAADGVTPLDDIHADADYRAHLAKVLTKRALLKAVERARGLC</sequence>
<keyword evidence="1" id="KW-0285">Flavoprotein</keyword>
<evidence type="ECO:0000256" key="1">
    <source>
        <dbReference type="ARBA" id="ARBA00022630"/>
    </source>
</evidence>
<keyword evidence="2" id="KW-0274">FAD</keyword>
<comment type="caution">
    <text evidence="5">The sequence shown here is derived from an EMBL/GenBank/DDBJ whole genome shotgun (WGS) entry which is preliminary data.</text>
</comment>
<dbReference type="GO" id="GO:0008805">
    <property type="term" value="F:carbon-monoxide oxygenase activity"/>
    <property type="evidence" value="ECO:0007669"/>
    <property type="project" value="UniProtKB-EC"/>
</dbReference>
<dbReference type="Gene3D" id="3.30.390.50">
    <property type="entry name" value="CO dehydrogenase flavoprotein, C-terminal domain"/>
    <property type="match status" value="1"/>
</dbReference>
<evidence type="ECO:0000256" key="2">
    <source>
        <dbReference type="ARBA" id="ARBA00022827"/>
    </source>
</evidence>
<dbReference type="InterPro" id="IPR002346">
    <property type="entry name" value="Mopterin_DH_FAD-bd"/>
</dbReference>
<dbReference type="SUPFAM" id="SSF56176">
    <property type="entry name" value="FAD-binding/transporter-associated domain-like"/>
    <property type="match status" value="1"/>
</dbReference>
<dbReference type="InterPro" id="IPR051312">
    <property type="entry name" value="Diverse_Substr_Oxidored"/>
</dbReference>
<evidence type="ECO:0000256" key="3">
    <source>
        <dbReference type="ARBA" id="ARBA00023002"/>
    </source>
</evidence>
<evidence type="ECO:0000313" key="6">
    <source>
        <dbReference type="Proteomes" id="UP000236173"/>
    </source>
</evidence>
<dbReference type="InterPro" id="IPR005107">
    <property type="entry name" value="CO_DH_flav_C"/>
</dbReference>
<dbReference type="InterPro" id="IPR016169">
    <property type="entry name" value="FAD-bd_PCMH_sub2"/>
</dbReference>
<protein>
    <submittedName>
        <fullName evidence="5">Carbon monoxide dehydrogenase medium chain</fullName>
        <ecNumber evidence="5">1.2.5.3</ecNumber>
    </submittedName>
</protein>
<name>A0A2H5XB91_9BACT</name>
<dbReference type="PANTHER" id="PTHR42659">
    <property type="entry name" value="XANTHINE DEHYDROGENASE SUBUNIT C-RELATED"/>
    <property type="match status" value="1"/>
</dbReference>
<dbReference type="InterPro" id="IPR016166">
    <property type="entry name" value="FAD-bd_PCMH"/>
</dbReference>
<dbReference type="FunFam" id="3.30.465.10:FF:000017">
    <property type="entry name" value="Xanthine dehydrogenase, FAD binding subunit"/>
    <property type="match status" value="1"/>
</dbReference>
<dbReference type="InterPro" id="IPR036683">
    <property type="entry name" value="CO_DH_flav_C_dom_sf"/>
</dbReference>
<dbReference type="InterPro" id="IPR016167">
    <property type="entry name" value="FAD-bd_PCMH_sub1"/>
</dbReference>
<dbReference type="SUPFAM" id="SSF55447">
    <property type="entry name" value="CO dehydrogenase flavoprotein C-terminal domain-like"/>
    <property type="match status" value="1"/>
</dbReference>
<organism evidence="5 6">
    <name type="scientific">Candidatus Fervidibacter japonicus</name>
    <dbReference type="NCBI Taxonomy" id="2035412"/>
    <lineage>
        <taxon>Bacteria</taxon>
        <taxon>Candidatus Fervidibacterota</taxon>
        <taxon>Candidatus Fervidibacter</taxon>
    </lineage>
</organism>
<dbReference type="EC" id="1.2.5.3" evidence="5"/>
<accession>A0A2H5XB91</accession>
<dbReference type="GO" id="GO:0071949">
    <property type="term" value="F:FAD binding"/>
    <property type="evidence" value="ECO:0007669"/>
    <property type="project" value="InterPro"/>
</dbReference>
<proteinExistence type="predicted"/>
<dbReference type="Gene3D" id="3.30.465.10">
    <property type="match status" value="1"/>
</dbReference>
<dbReference type="Pfam" id="PF03450">
    <property type="entry name" value="CO_deh_flav_C"/>
    <property type="match status" value="1"/>
</dbReference>
<dbReference type="PROSITE" id="PS51387">
    <property type="entry name" value="FAD_PCMH"/>
    <property type="match status" value="1"/>
</dbReference>
<gene>
    <name evidence="5" type="primary">cutM</name>
    <name evidence="5" type="ORF">HRbin17_00947</name>
</gene>